<sequence length="768" mass="84455">MALLFSFNMKLPLLLLVTLSLALLSFANPVVLYPRQNATGARVGSPCASVSSIVRAQSATATPTVPAGVAYECIQSVPLNKTSALQLLNDIKPYINWQSTVAYLKDPPAEYVEKVQPAWDVWAELDKIETKLRNDTYSGEYDFGWDLYLLFQSAHDGHFVYVPDSIGGVFTWGRPVAIVSISDDGKELPKPFVYTDILAASFPNSTYTPSAITKVNGVDFATYLENWSQFGSLQDRDALYNNVFYNLAQVQLGESGSATGTFSGGGRGRWVYPGAYTTLTFANGSTHTYENFAKSEVSFRNVENGTALADHYFYYNSDATASALAKAQAQAKVKVPADTTSSKRTRSTPAPGYPEPIEFARDNSIAGYYIDDDEYSDVAVLALPSFAGSSISFEDFQGISTNFIAKAKKANKTKLIIDVSANGGGAILLGYDLFKQLFPSILPYGATRFRAHEAFDLIGQKFSWIARDIPRTIDAVEGNLTTIDIVPSVFNYRTDVDIDYKNFESWPEKFGPHAYQDDNFTSIIRWNMSDPLNIINGGIQISGYENRSNMTTQPFDAADIVILTDGYCASTCTIFSELMRQQGNVTTIALGGRSQYGAMQAVGGVKGTNNFYWQDIKYWVREAYELANDDEQVKWNQSFQENYNSYVPLNRAAYTSNVNVRDGIREGDETGTPLQFVYEEADCRIFYTAEMTLDVTAIWKAAADSKWGTISSCVAGTGSYEGQGAVDSGVRVKAAVAKKGKVDPALADSLRLYTNKNKVNSGEGYMLP</sequence>
<dbReference type="PANTHER" id="PTHR37049">
    <property type="entry name" value="PEPTIDASE S41 FAMILY PROTEIN"/>
    <property type="match status" value="1"/>
</dbReference>
<dbReference type="InterPro" id="IPR052766">
    <property type="entry name" value="S41A_metabolite_peptidase"/>
</dbReference>
<dbReference type="InterPro" id="IPR056186">
    <property type="entry name" value="PDZ_CPAF-rel"/>
</dbReference>
<dbReference type="SUPFAM" id="SSF52096">
    <property type="entry name" value="ClpP/crotonase"/>
    <property type="match status" value="1"/>
</dbReference>
<feature type="signal peptide" evidence="2">
    <location>
        <begin position="1"/>
        <end position="27"/>
    </location>
</feature>
<evidence type="ECO:0000256" key="1">
    <source>
        <dbReference type="SAM" id="MobiDB-lite"/>
    </source>
</evidence>
<feature type="domain" description="CPAF-like PDZ" evidence="4">
    <location>
        <begin position="171"/>
        <end position="299"/>
    </location>
</feature>
<evidence type="ECO:0000259" key="4">
    <source>
        <dbReference type="Pfam" id="PF23658"/>
    </source>
</evidence>
<dbReference type="InterPro" id="IPR005151">
    <property type="entry name" value="Tail-specific_protease"/>
</dbReference>
<keyword evidence="2" id="KW-0732">Signal</keyword>
<comment type="caution">
    <text evidence="5">The sequence shown here is derived from an EMBL/GenBank/DDBJ whole genome shotgun (WGS) entry which is preliminary data.</text>
</comment>
<evidence type="ECO:0000256" key="2">
    <source>
        <dbReference type="SAM" id="SignalP"/>
    </source>
</evidence>
<feature type="chain" id="PRO_5045948170" evidence="2">
    <location>
        <begin position="28"/>
        <end position="768"/>
    </location>
</feature>
<evidence type="ECO:0000313" key="5">
    <source>
        <dbReference type="EMBL" id="KAK7535714.1"/>
    </source>
</evidence>
<dbReference type="InterPro" id="IPR029045">
    <property type="entry name" value="ClpP/crotonase-like_dom_sf"/>
</dbReference>
<dbReference type="Gene3D" id="3.90.226.10">
    <property type="entry name" value="2-enoyl-CoA Hydratase, Chain A, domain 1"/>
    <property type="match status" value="1"/>
</dbReference>
<protein>
    <submittedName>
        <fullName evidence="5">Peptidase S41 family protein</fullName>
    </submittedName>
</protein>
<accession>A0ABR1LLY1</accession>
<keyword evidence="6" id="KW-1185">Reference proteome</keyword>
<dbReference type="Proteomes" id="UP001365128">
    <property type="component" value="Unassembled WGS sequence"/>
</dbReference>
<gene>
    <name evidence="5" type="ORF">IWX46DRAFT_273571</name>
</gene>
<organism evidence="5 6">
    <name type="scientific">Phyllosticta citricarpa</name>
    <dbReference type="NCBI Taxonomy" id="55181"/>
    <lineage>
        <taxon>Eukaryota</taxon>
        <taxon>Fungi</taxon>
        <taxon>Dikarya</taxon>
        <taxon>Ascomycota</taxon>
        <taxon>Pezizomycotina</taxon>
        <taxon>Dothideomycetes</taxon>
        <taxon>Dothideomycetes incertae sedis</taxon>
        <taxon>Botryosphaeriales</taxon>
        <taxon>Phyllostictaceae</taxon>
        <taxon>Phyllosticta</taxon>
    </lineage>
</organism>
<dbReference type="EMBL" id="JBBPDW010000038">
    <property type="protein sequence ID" value="KAK7535714.1"/>
    <property type="molecule type" value="Genomic_DNA"/>
</dbReference>
<feature type="domain" description="Tail specific protease" evidence="3">
    <location>
        <begin position="377"/>
        <end position="588"/>
    </location>
</feature>
<evidence type="ECO:0000313" key="6">
    <source>
        <dbReference type="Proteomes" id="UP001365128"/>
    </source>
</evidence>
<proteinExistence type="predicted"/>
<dbReference type="PANTHER" id="PTHR37049:SF4">
    <property type="entry name" value="RHODANESE DOMAIN-CONTAINING PROTEIN"/>
    <property type="match status" value="1"/>
</dbReference>
<name>A0ABR1LLY1_9PEZI</name>
<dbReference type="Pfam" id="PF03572">
    <property type="entry name" value="Peptidase_S41"/>
    <property type="match status" value="1"/>
</dbReference>
<evidence type="ECO:0000259" key="3">
    <source>
        <dbReference type="Pfam" id="PF03572"/>
    </source>
</evidence>
<dbReference type="Pfam" id="PF23658">
    <property type="entry name" value="PDZ_CPAF_rel"/>
    <property type="match status" value="1"/>
</dbReference>
<reference evidence="5 6" key="1">
    <citation type="submission" date="2024-04" db="EMBL/GenBank/DDBJ databases">
        <title>Phyllosticta paracitricarpa is synonymous to the EU quarantine fungus P. citricarpa based on phylogenomic analyses.</title>
        <authorList>
            <consortium name="Lawrence Berkeley National Laboratory"/>
            <person name="Van Ingen-Buijs V.A."/>
            <person name="Van Westerhoven A.C."/>
            <person name="Haridas S."/>
            <person name="Skiadas P."/>
            <person name="Martin F."/>
            <person name="Groenewald J.Z."/>
            <person name="Crous P.W."/>
            <person name="Seidl M.F."/>
        </authorList>
    </citation>
    <scope>NUCLEOTIDE SEQUENCE [LARGE SCALE GENOMIC DNA]</scope>
    <source>
        <strain evidence="5 6">CBS 122670</strain>
    </source>
</reference>
<feature type="region of interest" description="Disordered" evidence="1">
    <location>
        <begin position="335"/>
        <end position="354"/>
    </location>
</feature>